<feature type="compositionally biased region" description="Polar residues" evidence="1">
    <location>
        <begin position="285"/>
        <end position="297"/>
    </location>
</feature>
<organism evidence="2 3">
    <name type="scientific">Zootermopsis nevadensis</name>
    <name type="common">Dampwood termite</name>
    <dbReference type="NCBI Taxonomy" id="136037"/>
    <lineage>
        <taxon>Eukaryota</taxon>
        <taxon>Metazoa</taxon>
        <taxon>Ecdysozoa</taxon>
        <taxon>Arthropoda</taxon>
        <taxon>Hexapoda</taxon>
        <taxon>Insecta</taxon>
        <taxon>Pterygota</taxon>
        <taxon>Neoptera</taxon>
        <taxon>Polyneoptera</taxon>
        <taxon>Dictyoptera</taxon>
        <taxon>Blattodea</taxon>
        <taxon>Blattoidea</taxon>
        <taxon>Termitoidae</taxon>
        <taxon>Termopsidae</taxon>
        <taxon>Zootermopsis</taxon>
    </lineage>
</organism>
<name>A0A067RD37_ZOONE</name>
<feature type="compositionally biased region" description="Basic and acidic residues" evidence="1">
    <location>
        <begin position="119"/>
        <end position="128"/>
    </location>
</feature>
<evidence type="ECO:0000313" key="3">
    <source>
        <dbReference type="Proteomes" id="UP000027135"/>
    </source>
</evidence>
<accession>A0A067RD37</accession>
<reference evidence="2 3" key="1">
    <citation type="journal article" date="2014" name="Nat. Commun.">
        <title>Molecular traces of alternative social organization in a termite genome.</title>
        <authorList>
            <person name="Terrapon N."/>
            <person name="Li C."/>
            <person name="Robertson H.M."/>
            <person name="Ji L."/>
            <person name="Meng X."/>
            <person name="Booth W."/>
            <person name="Chen Z."/>
            <person name="Childers C.P."/>
            <person name="Glastad K.M."/>
            <person name="Gokhale K."/>
            <person name="Gowin J."/>
            <person name="Gronenberg W."/>
            <person name="Hermansen R.A."/>
            <person name="Hu H."/>
            <person name="Hunt B.G."/>
            <person name="Huylmans A.K."/>
            <person name="Khalil S.M."/>
            <person name="Mitchell R.D."/>
            <person name="Munoz-Torres M.C."/>
            <person name="Mustard J.A."/>
            <person name="Pan H."/>
            <person name="Reese J.T."/>
            <person name="Scharf M.E."/>
            <person name="Sun F."/>
            <person name="Vogel H."/>
            <person name="Xiao J."/>
            <person name="Yang W."/>
            <person name="Yang Z."/>
            <person name="Yang Z."/>
            <person name="Zhou J."/>
            <person name="Zhu J."/>
            <person name="Brent C.S."/>
            <person name="Elsik C.G."/>
            <person name="Goodisman M.A."/>
            <person name="Liberles D.A."/>
            <person name="Roe R.M."/>
            <person name="Vargo E.L."/>
            <person name="Vilcinskas A."/>
            <person name="Wang J."/>
            <person name="Bornberg-Bauer E."/>
            <person name="Korb J."/>
            <person name="Zhang G."/>
            <person name="Liebig J."/>
        </authorList>
    </citation>
    <scope>NUCLEOTIDE SEQUENCE [LARGE SCALE GENOMIC DNA]</scope>
    <source>
        <tissue evidence="2">Whole organism</tissue>
    </source>
</reference>
<dbReference type="AlphaFoldDB" id="A0A067RD37"/>
<gene>
    <name evidence="2" type="ORF">L798_03875</name>
</gene>
<dbReference type="EMBL" id="KK852577">
    <property type="protein sequence ID" value="KDR20937.1"/>
    <property type="molecule type" value="Genomic_DNA"/>
</dbReference>
<feature type="compositionally biased region" description="Polar residues" evidence="1">
    <location>
        <begin position="65"/>
        <end position="74"/>
    </location>
</feature>
<feature type="region of interest" description="Disordered" evidence="1">
    <location>
        <begin position="360"/>
        <end position="396"/>
    </location>
</feature>
<feature type="region of interest" description="Disordered" evidence="1">
    <location>
        <begin position="271"/>
        <end position="300"/>
    </location>
</feature>
<feature type="compositionally biased region" description="Low complexity" evidence="1">
    <location>
        <begin position="495"/>
        <end position="507"/>
    </location>
</feature>
<sequence length="527" mass="58977">MSSIDSAIAYLSVSDHQNNNKIPSPTKSKDLPDRYGWSESLKDGGAETNRMDSSSNSVDRHRNRNNWFGSSGNSNLRQAIENTYRKPDEWARILSGSKSTYRDTDSNNFAGIPGFSRSLGKDVPESRMPHFSGSLGKDAPESKAHTSKGSQTNFSNWRGLNPKEERRYYKSESVYNSPSTSWPRFSVESLKHGNLAGNVKTWPNIPSDQIIGSNTNGYNPDETSDNWPKFPLEAHLPIQSPHTYIWPNYSHYNSNHNGIVDGKISDWSKPSLDSAASKQRERMTNAWSKSHSSQQRPVSALDTAIAHHTKEASGNKQWPHFAYHRVTSSPQILAQQQKEARQRARHRNAYIAVSVIAPPRKNKGLNKTQSSLLQPPGNAQNNENGPPDKPSVAPFPDKMDQLLAMQSEKQKFPDGGDLLEEELVDVAVMGQQQRAALPWNHARHLDKIQEQLKTLSAMGEKLRYHLLEKERLLELLRDGEKNGSAFLRSQRHASTGQETTITTATTTSIDPPDRLITPHTTQPPPTP</sequence>
<dbReference type="Proteomes" id="UP000027135">
    <property type="component" value="Unassembled WGS sequence"/>
</dbReference>
<feature type="region of interest" description="Disordered" evidence="1">
    <location>
        <begin position="486"/>
        <end position="527"/>
    </location>
</feature>
<keyword evidence="3" id="KW-1185">Reference proteome</keyword>
<feature type="region of interest" description="Disordered" evidence="1">
    <location>
        <begin position="13"/>
        <end position="74"/>
    </location>
</feature>
<evidence type="ECO:0000256" key="1">
    <source>
        <dbReference type="SAM" id="MobiDB-lite"/>
    </source>
</evidence>
<feature type="compositionally biased region" description="Polar residues" evidence="1">
    <location>
        <begin position="365"/>
        <end position="384"/>
    </location>
</feature>
<dbReference type="InParanoid" id="A0A067RD37"/>
<feature type="compositionally biased region" description="Polar residues" evidence="1">
    <location>
        <begin position="147"/>
        <end position="158"/>
    </location>
</feature>
<proteinExistence type="predicted"/>
<feature type="region of interest" description="Disordered" evidence="1">
    <location>
        <begin position="101"/>
        <end position="159"/>
    </location>
</feature>
<evidence type="ECO:0000313" key="2">
    <source>
        <dbReference type="EMBL" id="KDR20937.1"/>
    </source>
</evidence>
<feature type="compositionally biased region" description="Polar residues" evidence="1">
    <location>
        <begin position="14"/>
        <end position="26"/>
    </location>
</feature>
<protein>
    <submittedName>
        <fullName evidence="2">Uncharacterized protein</fullName>
    </submittedName>
</protein>